<dbReference type="PANTHER" id="PTHR16950">
    <property type="entry name" value="ZINC TRANSPORTER SLC39A7 HISTIDINE-RICH MEMBRANE PROTEIN KE4"/>
    <property type="match status" value="1"/>
</dbReference>
<evidence type="ECO:0000313" key="8">
    <source>
        <dbReference type="EMBL" id="KAF5397031.1"/>
    </source>
</evidence>
<keyword evidence="4 7" id="KW-1133">Transmembrane helix</keyword>
<evidence type="ECO:0000256" key="7">
    <source>
        <dbReference type="SAM" id="Phobius"/>
    </source>
</evidence>
<evidence type="ECO:0000256" key="5">
    <source>
        <dbReference type="ARBA" id="ARBA00023136"/>
    </source>
</evidence>
<feature type="non-terminal residue" evidence="8">
    <location>
        <position position="1"/>
    </location>
</feature>
<proteinExistence type="inferred from homology"/>
<dbReference type="Pfam" id="PF02535">
    <property type="entry name" value="Zip"/>
    <property type="match status" value="1"/>
</dbReference>
<dbReference type="EMBL" id="LUCH01006899">
    <property type="protein sequence ID" value="KAF5397031.1"/>
    <property type="molecule type" value="Genomic_DNA"/>
</dbReference>
<dbReference type="GO" id="GO:0005385">
    <property type="term" value="F:zinc ion transmembrane transporter activity"/>
    <property type="evidence" value="ECO:0007669"/>
    <property type="project" value="TreeGrafter"/>
</dbReference>
<evidence type="ECO:0000256" key="3">
    <source>
        <dbReference type="ARBA" id="ARBA00022692"/>
    </source>
</evidence>
<keyword evidence="5 7" id="KW-0472">Membrane</keyword>
<comment type="similarity">
    <text evidence="6">Belongs to the ZIP transporter (TC 2.A.5) family. KE4/Catsup subfamily.</text>
</comment>
<dbReference type="InterPro" id="IPR003689">
    <property type="entry name" value="ZIP"/>
</dbReference>
<evidence type="ECO:0000256" key="4">
    <source>
        <dbReference type="ARBA" id="ARBA00022989"/>
    </source>
</evidence>
<dbReference type="GO" id="GO:0016020">
    <property type="term" value="C:membrane"/>
    <property type="evidence" value="ECO:0007669"/>
    <property type="project" value="UniProtKB-SubCell"/>
</dbReference>
<accession>A0A8J4SSM7</accession>
<comment type="caution">
    <text evidence="8">The sequence shown here is derived from an EMBL/GenBank/DDBJ whole genome shotgun (WGS) entry which is preliminary data.</text>
</comment>
<evidence type="ECO:0000256" key="6">
    <source>
        <dbReference type="ARBA" id="ARBA00038485"/>
    </source>
</evidence>
<dbReference type="PANTHER" id="PTHR16950:SF25">
    <property type="entry name" value="ZINC TRANSPORTER SLC39A7"/>
    <property type="match status" value="1"/>
</dbReference>
<keyword evidence="3 7" id="KW-0812">Transmembrane</keyword>
<evidence type="ECO:0000256" key="1">
    <source>
        <dbReference type="ARBA" id="ARBA00004141"/>
    </source>
</evidence>
<keyword evidence="2" id="KW-0813">Transport</keyword>
<dbReference type="OrthoDB" id="200954at2759"/>
<dbReference type="AlphaFoldDB" id="A0A8J4SSM7"/>
<evidence type="ECO:0000256" key="2">
    <source>
        <dbReference type="ARBA" id="ARBA00022448"/>
    </source>
</evidence>
<dbReference type="GO" id="GO:0006882">
    <property type="term" value="P:intracellular zinc ion homeostasis"/>
    <property type="evidence" value="ECO:0007669"/>
    <property type="project" value="TreeGrafter"/>
</dbReference>
<dbReference type="Proteomes" id="UP000748531">
    <property type="component" value="Unassembled WGS sequence"/>
</dbReference>
<protein>
    <submittedName>
        <fullName evidence="8">Uncharacterized protein</fullName>
    </submittedName>
</protein>
<name>A0A8J4SSM7_9TREM</name>
<feature type="transmembrane region" description="Helical" evidence="7">
    <location>
        <begin position="62"/>
        <end position="85"/>
    </location>
</feature>
<keyword evidence="9" id="KW-1185">Reference proteome</keyword>
<organism evidence="8 9">
    <name type="scientific">Paragonimus heterotremus</name>
    <dbReference type="NCBI Taxonomy" id="100268"/>
    <lineage>
        <taxon>Eukaryota</taxon>
        <taxon>Metazoa</taxon>
        <taxon>Spiralia</taxon>
        <taxon>Lophotrochozoa</taxon>
        <taxon>Platyhelminthes</taxon>
        <taxon>Trematoda</taxon>
        <taxon>Digenea</taxon>
        <taxon>Plagiorchiida</taxon>
        <taxon>Troglotremata</taxon>
        <taxon>Troglotrematidae</taxon>
        <taxon>Paragonimus</taxon>
    </lineage>
</organism>
<gene>
    <name evidence="8" type="ORF">PHET_10022</name>
</gene>
<feature type="transmembrane region" description="Helical" evidence="7">
    <location>
        <begin position="106"/>
        <end position="126"/>
    </location>
</feature>
<sequence>SASFLLITIFICFLFQALLLQLVTALGAVAGAVMSLLAAGVGFNVAVNESDISPVNNDLITLYILPFTAGGFIYIAMTSLLPDLLRSDENNLKHASGGVMIRSAQTLVEVLALVAGVGMMAVLGSME</sequence>
<evidence type="ECO:0000313" key="9">
    <source>
        <dbReference type="Proteomes" id="UP000748531"/>
    </source>
</evidence>
<comment type="subcellular location">
    <subcellularLocation>
        <location evidence="1">Membrane</location>
        <topology evidence="1">Multi-pass membrane protein</topology>
    </subcellularLocation>
</comment>
<reference evidence="8" key="1">
    <citation type="submission" date="2019-05" db="EMBL/GenBank/DDBJ databases">
        <title>Annotation for the trematode Paragonimus heterotremus.</title>
        <authorList>
            <person name="Choi Y.-J."/>
        </authorList>
    </citation>
    <scope>NUCLEOTIDE SEQUENCE</scope>
    <source>
        <strain evidence="8">LC</strain>
    </source>
</reference>